<reference evidence="1 2" key="1">
    <citation type="submission" date="2019-08" db="EMBL/GenBank/DDBJ databases">
        <authorList>
            <person name="Guy L."/>
        </authorList>
    </citation>
    <scope>NUCLEOTIDE SEQUENCE [LARGE SCALE GENOMIC DNA]</scope>
    <source>
        <strain evidence="1 2">SGT-108</strain>
    </source>
</reference>
<proteinExistence type="predicted"/>
<sequence>MSFIYPRTISISRPNPTTGIGALPYQGLDPTDETVLFTGIPASIQSRGATANKAGLPADTKGTPVWVIIIPLQYCPNGSILERDVITDDLGNRYQVAAAYWNSLGYQCESEKLQT</sequence>
<name>A0A5E4PG58_9COXI</name>
<evidence type="ECO:0000313" key="2">
    <source>
        <dbReference type="Proteomes" id="UP000324194"/>
    </source>
</evidence>
<dbReference type="KEGG" id="asip:AQUSIP_13010"/>
<dbReference type="Proteomes" id="UP000324194">
    <property type="component" value="Chromosome 1"/>
</dbReference>
<organism evidence="1 2">
    <name type="scientific">Aquicella siphonis</name>
    <dbReference type="NCBI Taxonomy" id="254247"/>
    <lineage>
        <taxon>Bacteria</taxon>
        <taxon>Pseudomonadati</taxon>
        <taxon>Pseudomonadota</taxon>
        <taxon>Gammaproteobacteria</taxon>
        <taxon>Legionellales</taxon>
        <taxon>Coxiellaceae</taxon>
        <taxon>Aquicella</taxon>
    </lineage>
</organism>
<dbReference type="EMBL" id="LR699119">
    <property type="protein sequence ID" value="VVC76000.1"/>
    <property type="molecule type" value="Genomic_DNA"/>
</dbReference>
<keyword evidence="2" id="KW-1185">Reference proteome</keyword>
<dbReference type="OrthoDB" id="9134780at2"/>
<protein>
    <submittedName>
        <fullName evidence="1">Uncharacterized protein</fullName>
    </submittedName>
</protein>
<evidence type="ECO:0000313" key="1">
    <source>
        <dbReference type="EMBL" id="VVC76000.1"/>
    </source>
</evidence>
<dbReference type="AlphaFoldDB" id="A0A5E4PG58"/>
<accession>A0A5E4PG58</accession>
<dbReference type="RefSeq" id="WP_148339256.1">
    <property type="nucleotide sequence ID" value="NZ_LR699119.1"/>
</dbReference>
<gene>
    <name evidence="1" type="ORF">AQUSIP_13010</name>
</gene>